<evidence type="ECO:0000256" key="2">
    <source>
        <dbReference type="ARBA" id="ARBA00022649"/>
    </source>
</evidence>
<dbReference type="Proteomes" id="UP000199706">
    <property type="component" value="Unassembled WGS sequence"/>
</dbReference>
<keyword evidence="5 8" id="KW-0378">Hydrolase</keyword>
<evidence type="ECO:0000256" key="6">
    <source>
        <dbReference type="ARBA" id="ARBA00022842"/>
    </source>
</evidence>
<gene>
    <name evidence="8" type="primary">vapC</name>
    <name evidence="10" type="ORF">SAMN05216466_109150</name>
</gene>
<keyword evidence="6 8" id="KW-0460">Magnesium</keyword>
<dbReference type="InterPro" id="IPR029060">
    <property type="entry name" value="PIN-like_dom_sf"/>
</dbReference>
<comment type="similarity">
    <text evidence="7 8">Belongs to the PINc/VapC protein family.</text>
</comment>
<evidence type="ECO:0000313" key="10">
    <source>
        <dbReference type="EMBL" id="SDH36373.1"/>
    </source>
</evidence>
<feature type="binding site" evidence="8">
    <location>
        <position position="5"/>
    </location>
    <ligand>
        <name>Mg(2+)</name>
        <dbReference type="ChEBI" id="CHEBI:18420"/>
    </ligand>
</feature>
<evidence type="ECO:0000256" key="7">
    <source>
        <dbReference type="ARBA" id="ARBA00038093"/>
    </source>
</evidence>
<name>A0A1G8BTF5_9BURK</name>
<dbReference type="CDD" id="cd18746">
    <property type="entry name" value="PIN_VapC4-5_FitB-like"/>
    <property type="match status" value="1"/>
</dbReference>
<dbReference type="Pfam" id="PF01850">
    <property type="entry name" value="PIN"/>
    <property type="match status" value="1"/>
</dbReference>
<sequence>MYLIDTNVISEIRRWGRAKPGVRRFFQRATGEGHTLYLSVITVGELRRGVEVVQYRGDAPQAMLLEAWTNSVLEMFADRILAIGEDAAQVWGRLRVPRAEHPMDKLIAATALTRNLMVVTRNVKDFMGTGVRVLNPFD</sequence>
<dbReference type="HAMAP" id="MF_00265">
    <property type="entry name" value="VapC_Nob1"/>
    <property type="match status" value="1"/>
</dbReference>
<organism evidence="10 11">
    <name type="scientific">Paraburkholderia phenazinium</name>
    <dbReference type="NCBI Taxonomy" id="60549"/>
    <lineage>
        <taxon>Bacteria</taxon>
        <taxon>Pseudomonadati</taxon>
        <taxon>Pseudomonadota</taxon>
        <taxon>Betaproteobacteria</taxon>
        <taxon>Burkholderiales</taxon>
        <taxon>Burkholderiaceae</taxon>
        <taxon>Paraburkholderia</taxon>
    </lineage>
</organism>
<dbReference type="InterPro" id="IPR050556">
    <property type="entry name" value="Type_II_TA_system_RNase"/>
</dbReference>
<dbReference type="GO" id="GO:0016787">
    <property type="term" value="F:hydrolase activity"/>
    <property type="evidence" value="ECO:0007669"/>
    <property type="project" value="UniProtKB-KW"/>
</dbReference>
<dbReference type="SUPFAM" id="SSF88723">
    <property type="entry name" value="PIN domain-like"/>
    <property type="match status" value="1"/>
</dbReference>
<dbReference type="GO" id="GO:0090729">
    <property type="term" value="F:toxin activity"/>
    <property type="evidence" value="ECO:0007669"/>
    <property type="project" value="UniProtKB-KW"/>
</dbReference>
<evidence type="ECO:0000256" key="5">
    <source>
        <dbReference type="ARBA" id="ARBA00022801"/>
    </source>
</evidence>
<evidence type="ECO:0000256" key="1">
    <source>
        <dbReference type="ARBA" id="ARBA00001946"/>
    </source>
</evidence>
<keyword evidence="4 8" id="KW-0479">Metal-binding</keyword>
<feature type="binding site" evidence="8">
    <location>
        <position position="104"/>
    </location>
    <ligand>
        <name>Mg(2+)</name>
        <dbReference type="ChEBI" id="CHEBI:18420"/>
    </ligand>
</feature>
<dbReference type="AlphaFoldDB" id="A0A1G8BTF5"/>
<evidence type="ECO:0000259" key="9">
    <source>
        <dbReference type="Pfam" id="PF01850"/>
    </source>
</evidence>
<keyword evidence="3 8" id="KW-0540">Nuclease</keyword>
<evidence type="ECO:0000256" key="4">
    <source>
        <dbReference type="ARBA" id="ARBA00022723"/>
    </source>
</evidence>
<dbReference type="PANTHER" id="PTHR33653">
    <property type="entry name" value="RIBONUCLEASE VAPC2"/>
    <property type="match status" value="1"/>
</dbReference>
<comment type="function">
    <text evidence="8">Toxic component of a toxin-antitoxin (TA) system. An RNase.</text>
</comment>
<dbReference type="Gene3D" id="3.40.50.1010">
    <property type="entry name" value="5'-nuclease"/>
    <property type="match status" value="1"/>
</dbReference>
<comment type="cofactor">
    <cofactor evidence="1 8">
        <name>Mg(2+)</name>
        <dbReference type="ChEBI" id="CHEBI:18420"/>
    </cofactor>
</comment>
<dbReference type="InterPro" id="IPR002716">
    <property type="entry name" value="PIN_dom"/>
</dbReference>
<protein>
    <recommendedName>
        <fullName evidence="8">Ribonuclease VapC</fullName>
        <shortName evidence="8">RNase VapC</shortName>
        <ecNumber evidence="8">3.1.-.-</ecNumber>
    </recommendedName>
    <alternativeName>
        <fullName evidence="8">Toxin VapC</fullName>
    </alternativeName>
</protein>
<dbReference type="RefSeq" id="WP_090686441.1">
    <property type="nucleotide sequence ID" value="NZ_CADERL010000004.1"/>
</dbReference>
<evidence type="ECO:0000256" key="3">
    <source>
        <dbReference type="ARBA" id="ARBA00022722"/>
    </source>
</evidence>
<evidence type="ECO:0000256" key="8">
    <source>
        <dbReference type="HAMAP-Rule" id="MF_00265"/>
    </source>
</evidence>
<dbReference type="InterPro" id="IPR022907">
    <property type="entry name" value="VapC_family"/>
</dbReference>
<keyword evidence="2 8" id="KW-1277">Toxin-antitoxin system</keyword>
<feature type="domain" description="PIN" evidence="9">
    <location>
        <begin position="2"/>
        <end position="122"/>
    </location>
</feature>
<dbReference type="OrthoDB" id="9804823at2"/>
<dbReference type="EC" id="3.1.-.-" evidence="8"/>
<evidence type="ECO:0000313" key="11">
    <source>
        <dbReference type="Proteomes" id="UP000199706"/>
    </source>
</evidence>
<dbReference type="EMBL" id="FNCJ01000009">
    <property type="protein sequence ID" value="SDH36373.1"/>
    <property type="molecule type" value="Genomic_DNA"/>
</dbReference>
<keyword evidence="8" id="KW-0800">Toxin</keyword>
<dbReference type="PANTHER" id="PTHR33653:SF1">
    <property type="entry name" value="RIBONUCLEASE VAPC2"/>
    <property type="match status" value="1"/>
</dbReference>
<reference evidence="10 11" key="1">
    <citation type="submission" date="2016-10" db="EMBL/GenBank/DDBJ databases">
        <authorList>
            <person name="de Groot N.N."/>
        </authorList>
    </citation>
    <scope>NUCLEOTIDE SEQUENCE [LARGE SCALE GENOMIC DNA]</scope>
    <source>
        <strain evidence="10 11">LMG 2247</strain>
    </source>
</reference>
<proteinExistence type="inferred from homology"/>
<dbReference type="GO" id="GO:0004540">
    <property type="term" value="F:RNA nuclease activity"/>
    <property type="evidence" value="ECO:0007669"/>
    <property type="project" value="InterPro"/>
</dbReference>
<accession>A0A1G8BTF5</accession>
<dbReference type="GO" id="GO:0000287">
    <property type="term" value="F:magnesium ion binding"/>
    <property type="evidence" value="ECO:0007669"/>
    <property type="project" value="UniProtKB-UniRule"/>
</dbReference>